<evidence type="ECO:0000256" key="12">
    <source>
        <dbReference type="SAM" id="Coils"/>
    </source>
</evidence>
<dbReference type="InterPro" id="IPR045863">
    <property type="entry name" value="CorA_TM1_TM2"/>
</dbReference>
<keyword evidence="8" id="KW-0406">Ion transport</keyword>
<sequence>MVVASIHLNNSNGWNWQQFDPQDKHDIKVDCADNWQFKDWLEKCDKRTTDYTGVRNQGEDHALFGSLLYYHDPNQEKTKSFLHYYVTEGYLVTSHFDFSIYQRTNEQDLMDKLNACTTAQDALFILIGEILNSFLEGIDEFEESLRKLQEERKKGRNGGEMLDNIINLRYLLLHWTALTLPIQDTLLAAKEAFMDKLESNVDYQRALLRLERILTLQKYYEDEMDTLLSIEDNLTNYRGNEIVRALTVFTVVFIPVSAFGAIWGMNFKHMPELDWEWGYGLSLVWIILFMSMVYLFLRKKGWTDDLLKRKK</sequence>
<evidence type="ECO:0000313" key="15">
    <source>
        <dbReference type="Proteomes" id="UP000426246"/>
    </source>
</evidence>
<evidence type="ECO:0000256" key="7">
    <source>
        <dbReference type="ARBA" id="ARBA00022989"/>
    </source>
</evidence>
<keyword evidence="4" id="KW-1003">Cell membrane</keyword>
<comment type="subcellular location">
    <subcellularLocation>
        <location evidence="1">Cell membrane</location>
        <topology evidence="1">Multi-pass membrane protein</topology>
    </subcellularLocation>
</comment>
<comment type="function">
    <text evidence="11">Mediates influx of magnesium ions. Alternates between open and closed states. Activated by low cytoplasmic Mg(2+) levels. Inactive when cytoplasmic Mg(2+) levels are high.</text>
</comment>
<evidence type="ECO:0000256" key="11">
    <source>
        <dbReference type="ARBA" id="ARBA00045497"/>
    </source>
</evidence>
<dbReference type="Proteomes" id="UP000426246">
    <property type="component" value="Chromosome"/>
</dbReference>
<keyword evidence="12" id="KW-0175">Coiled coil</keyword>
<keyword evidence="15" id="KW-1185">Reference proteome</keyword>
<dbReference type="EMBL" id="CP034235">
    <property type="protein sequence ID" value="QGQ96778.1"/>
    <property type="molecule type" value="Genomic_DNA"/>
</dbReference>
<evidence type="ECO:0000256" key="2">
    <source>
        <dbReference type="ARBA" id="ARBA00009765"/>
    </source>
</evidence>
<feature type="coiled-coil region" evidence="12">
    <location>
        <begin position="131"/>
        <end position="158"/>
    </location>
</feature>
<evidence type="ECO:0000256" key="3">
    <source>
        <dbReference type="ARBA" id="ARBA00022448"/>
    </source>
</evidence>
<evidence type="ECO:0000256" key="1">
    <source>
        <dbReference type="ARBA" id="ARBA00004651"/>
    </source>
</evidence>
<dbReference type="GO" id="GO:0015095">
    <property type="term" value="F:magnesium ion transmembrane transporter activity"/>
    <property type="evidence" value="ECO:0007669"/>
    <property type="project" value="TreeGrafter"/>
</dbReference>
<evidence type="ECO:0000256" key="13">
    <source>
        <dbReference type="SAM" id="Phobius"/>
    </source>
</evidence>
<dbReference type="Pfam" id="PF01544">
    <property type="entry name" value="CorA"/>
    <property type="match status" value="1"/>
</dbReference>
<keyword evidence="9 13" id="KW-0472">Membrane</keyword>
<evidence type="ECO:0000256" key="9">
    <source>
        <dbReference type="ARBA" id="ARBA00023136"/>
    </source>
</evidence>
<evidence type="ECO:0000256" key="4">
    <source>
        <dbReference type="ARBA" id="ARBA00022475"/>
    </source>
</evidence>
<evidence type="ECO:0000256" key="10">
    <source>
        <dbReference type="ARBA" id="ARBA00034269"/>
    </source>
</evidence>
<evidence type="ECO:0000313" key="14">
    <source>
        <dbReference type="EMBL" id="QGQ96778.1"/>
    </source>
</evidence>
<dbReference type="Gene3D" id="1.20.58.340">
    <property type="entry name" value="Magnesium transport protein CorA, transmembrane region"/>
    <property type="match status" value="2"/>
</dbReference>
<gene>
    <name evidence="14" type="ORF">EHS13_18785</name>
</gene>
<protein>
    <recommendedName>
        <fullName evidence="16">Magnesium transporter CorA</fullName>
    </recommendedName>
</protein>
<reference evidence="15" key="1">
    <citation type="submission" date="2018-11" db="EMBL/GenBank/DDBJ databases">
        <title>Complete genome sequence of Paenibacillus sp. ML311-T8.</title>
        <authorList>
            <person name="Nam Y.-D."/>
            <person name="Kang J."/>
            <person name="Chung W.-H."/>
            <person name="Park Y.S."/>
        </authorList>
    </citation>
    <scope>NUCLEOTIDE SEQUENCE [LARGE SCALE GENOMIC DNA]</scope>
    <source>
        <strain evidence="15">ML311-T8</strain>
    </source>
</reference>
<feature type="transmembrane region" description="Helical" evidence="13">
    <location>
        <begin position="277"/>
        <end position="297"/>
    </location>
</feature>
<comment type="similarity">
    <text evidence="2">Belongs to the CorA metal ion transporter (MIT) (TC 1.A.35) family.</text>
</comment>
<dbReference type="SUPFAM" id="SSF144083">
    <property type="entry name" value="Magnesium transport protein CorA, transmembrane region"/>
    <property type="match status" value="1"/>
</dbReference>
<dbReference type="AlphaFoldDB" id="A0A6B8RN39"/>
<dbReference type="GO" id="GO:0005886">
    <property type="term" value="C:plasma membrane"/>
    <property type="evidence" value="ECO:0007669"/>
    <property type="project" value="UniProtKB-SubCell"/>
</dbReference>
<evidence type="ECO:0000256" key="5">
    <source>
        <dbReference type="ARBA" id="ARBA00022692"/>
    </source>
</evidence>
<dbReference type="GO" id="GO:0000287">
    <property type="term" value="F:magnesium ion binding"/>
    <property type="evidence" value="ECO:0007669"/>
    <property type="project" value="TreeGrafter"/>
</dbReference>
<dbReference type="CDD" id="cd12821">
    <property type="entry name" value="EcCorA_ZntB-like"/>
    <property type="match status" value="1"/>
</dbReference>
<name>A0A6B8RN39_9BACL</name>
<evidence type="ECO:0008006" key="16">
    <source>
        <dbReference type="Google" id="ProtNLM"/>
    </source>
</evidence>
<dbReference type="FunFam" id="1.20.58.340:FF:000004">
    <property type="entry name" value="Magnesium transport protein CorA"/>
    <property type="match status" value="1"/>
</dbReference>
<keyword evidence="6" id="KW-0460">Magnesium</keyword>
<comment type="catalytic activity">
    <reaction evidence="10">
        <text>Mg(2+)(in) = Mg(2+)(out)</text>
        <dbReference type="Rhea" id="RHEA:29827"/>
        <dbReference type="ChEBI" id="CHEBI:18420"/>
    </reaction>
</comment>
<organism evidence="14 15">
    <name type="scientific">Paenibacillus psychroresistens</name>
    <dbReference type="NCBI Taxonomy" id="1778678"/>
    <lineage>
        <taxon>Bacteria</taxon>
        <taxon>Bacillati</taxon>
        <taxon>Bacillota</taxon>
        <taxon>Bacilli</taxon>
        <taxon>Bacillales</taxon>
        <taxon>Paenibacillaceae</taxon>
        <taxon>Paenibacillus</taxon>
    </lineage>
</organism>
<keyword evidence="3" id="KW-0813">Transport</keyword>
<keyword evidence="5 13" id="KW-0812">Transmembrane</keyword>
<proteinExistence type="inferred from homology"/>
<dbReference type="SUPFAM" id="SSF143865">
    <property type="entry name" value="CorA soluble domain-like"/>
    <property type="match status" value="1"/>
</dbReference>
<dbReference type="InterPro" id="IPR045861">
    <property type="entry name" value="CorA_cytoplasmic_dom"/>
</dbReference>
<dbReference type="PANTHER" id="PTHR46494">
    <property type="entry name" value="CORA FAMILY METAL ION TRANSPORTER (EUROFUNG)"/>
    <property type="match status" value="1"/>
</dbReference>
<evidence type="ECO:0000256" key="8">
    <source>
        <dbReference type="ARBA" id="ARBA00023065"/>
    </source>
</evidence>
<keyword evidence="7 13" id="KW-1133">Transmembrane helix</keyword>
<dbReference type="PANTHER" id="PTHR46494:SF2">
    <property type="entry name" value="MAGNESIUM TRANSPORT PROTEIN CORA"/>
    <property type="match status" value="1"/>
</dbReference>
<evidence type="ECO:0000256" key="6">
    <source>
        <dbReference type="ARBA" id="ARBA00022842"/>
    </source>
</evidence>
<dbReference type="KEGG" id="ppsc:EHS13_18785"/>
<dbReference type="GO" id="GO:0050897">
    <property type="term" value="F:cobalt ion binding"/>
    <property type="evidence" value="ECO:0007669"/>
    <property type="project" value="TreeGrafter"/>
</dbReference>
<dbReference type="InterPro" id="IPR002523">
    <property type="entry name" value="MgTranspt_CorA/ZnTranspt_ZntB"/>
</dbReference>
<dbReference type="GO" id="GO:0015087">
    <property type="term" value="F:cobalt ion transmembrane transporter activity"/>
    <property type="evidence" value="ECO:0007669"/>
    <property type="project" value="TreeGrafter"/>
</dbReference>
<accession>A0A6B8RN39</accession>
<feature type="transmembrane region" description="Helical" evidence="13">
    <location>
        <begin position="245"/>
        <end position="265"/>
    </location>
</feature>